<dbReference type="AlphaFoldDB" id="A0A9W5VWP2"/>
<dbReference type="FunFam" id="3.20.20.70:FF:000118">
    <property type="entry name" value="Alpha-galactosidase"/>
    <property type="match status" value="1"/>
</dbReference>
<dbReference type="Pfam" id="PF02065">
    <property type="entry name" value="Melibiase"/>
    <property type="match status" value="1"/>
</dbReference>
<organism evidence="10 11">
    <name type="scientific">Gleimia europaea ACS-120-V-Col10b</name>
    <dbReference type="NCBI Taxonomy" id="883069"/>
    <lineage>
        <taxon>Bacteria</taxon>
        <taxon>Bacillati</taxon>
        <taxon>Actinomycetota</taxon>
        <taxon>Actinomycetes</taxon>
        <taxon>Actinomycetales</taxon>
        <taxon>Actinomycetaceae</taxon>
        <taxon>Gleimia</taxon>
    </lineage>
</organism>
<feature type="binding site" evidence="7">
    <location>
        <position position="431"/>
    </location>
    <ligand>
        <name>substrate</name>
    </ligand>
</feature>
<comment type="similarity">
    <text evidence="5">Belongs to the glycosyl hydrolase.</text>
</comment>
<gene>
    <name evidence="10" type="ORF">HMPREF9238_00888</name>
</gene>
<dbReference type="InterPro" id="IPR013785">
    <property type="entry name" value="Aldolase_TIM"/>
</dbReference>
<dbReference type="PANTHER" id="PTHR43053">
    <property type="entry name" value="GLYCOSIDASE FAMILY 31"/>
    <property type="match status" value="1"/>
</dbReference>
<evidence type="ECO:0000256" key="7">
    <source>
        <dbReference type="PIRSR" id="PIRSR005536-2"/>
    </source>
</evidence>
<evidence type="ECO:0000259" key="9">
    <source>
        <dbReference type="Pfam" id="PF16875"/>
    </source>
</evidence>
<keyword evidence="3 5" id="KW-0378">Hydrolase</keyword>
<dbReference type="InterPro" id="IPR013780">
    <property type="entry name" value="Glyco_hydro_b"/>
</dbReference>
<feature type="domain" description="Glycosyl hydrolase family 36 N-terminal" evidence="9">
    <location>
        <begin position="28"/>
        <end position="271"/>
    </location>
</feature>
<dbReference type="RefSeq" id="WP_016444239.1">
    <property type="nucleotide sequence ID" value="NZ_KE150266.1"/>
</dbReference>
<dbReference type="InterPro" id="IPR017853">
    <property type="entry name" value="GH"/>
</dbReference>
<evidence type="ECO:0000313" key="11">
    <source>
        <dbReference type="Proteomes" id="UP000014387"/>
    </source>
</evidence>
<dbReference type="PRINTS" id="PR00743">
    <property type="entry name" value="GLHYDRLASE36"/>
</dbReference>
<dbReference type="EC" id="3.2.1.22" evidence="2 5"/>
<feature type="binding site" evidence="7">
    <location>
        <begin position="464"/>
        <end position="468"/>
    </location>
    <ligand>
        <name>substrate</name>
    </ligand>
</feature>
<evidence type="ECO:0000256" key="6">
    <source>
        <dbReference type="PIRSR" id="PIRSR005536-1"/>
    </source>
</evidence>
<dbReference type="GO" id="GO:0004557">
    <property type="term" value="F:alpha-galactosidase activity"/>
    <property type="evidence" value="ECO:0007669"/>
    <property type="project" value="UniProtKB-UniRule"/>
</dbReference>
<evidence type="ECO:0000256" key="5">
    <source>
        <dbReference type="PIRNR" id="PIRNR005536"/>
    </source>
</evidence>
<dbReference type="InterPro" id="IPR031705">
    <property type="entry name" value="Glyco_hydro_36_C"/>
</dbReference>
<feature type="binding site" evidence="7">
    <location>
        <begin position="349"/>
        <end position="350"/>
    </location>
    <ligand>
        <name>substrate</name>
    </ligand>
</feature>
<evidence type="ECO:0000259" key="8">
    <source>
        <dbReference type="Pfam" id="PF16874"/>
    </source>
</evidence>
<dbReference type="InterPro" id="IPR050985">
    <property type="entry name" value="Alpha-glycosidase_related"/>
</dbReference>
<proteinExistence type="inferred from homology"/>
<accession>A0A9W5VWP2</accession>
<feature type="binding site" evidence="7">
    <location>
        <position position="186"/>
    </location>
    <ligand>
        <name>substrate</name>
    </ligand>
</feature>
<sequence length="742" mass="83082">MKDKAIDAVYMCAGDTGFILDNSFGAIPQVCYWGPTLGVLTASDVKAAIISSRESLDGNAPDDHVASSLIPLESDGWLGRPALAGHRADGTSWAPRFKAAQVELPDNCRVEDGVAFVANEPVTFSTTSDGSQLALKIIVEPFEQGPLRIRAQLTNLSDCDYYLEELGIALNLPLEANEIFDTTGRWGKERVGQRRPVVLGCDLREGRHGRTGFDAPGFTFVGPQGFSFRQGEVWGLHTAWSGNHRTWVEKSIAGQQVIAGSEVLMPGEVTLSKDETYSTPWFYAVHGYGLDDAAQQVHRWFRSRKNHPKTKRPVTLNVWEAVYFDHHLPKLQKLAQKAAEIGVERFVLDDGWFLGRRDDYRGLGDWYVDKDVWPNGLSPLADMVHDLGMQFGLWFEPEMINEDSNLAREHPDWILAAQGSTDAKDLPLQWRHQQVLNIAIPEAFEYVKDRVVSLVREYSIDYIKWDHNRDLIEAGNTQLGGRASVSVQTHAAYRLFDAIKAECPGLEIESCSSGGGRVDLEVLQHTDRFWVSDCIDPVERQEMTRWYNQVSPPELMGTHVASTESHTTGRHSTMAMRGGTALWGHFGIEWDILEATDSEMSDLKDWIAFYKLNRDFLHSADIVRCETPDETIWLHGVVANDQSRALFQMVTRGRSAISPRGRLRFSGLDDSRTYRIRPVIVGSEPSGLVPPLWFGKLSQPAEGSAWHYFDGITTTGSVLQNSGVQTPRLHTDQTLLFEIVEK</sequence>
<dbReference type="GO" id="GO:0016052">
    <property type="term" value="P:carbohydrate catabolic process"/>
    <property type="evidence" value="ECO:0007669"/>
    <property type="project" value="InterPro"/>
</dbReference>
<feature type="active site" description="Proton donor" evidence="6">
    <location>
        <position position="533"/>
    </location>
</feature>
<dbReference type="Gene3D" id="2.70.98.60">
    <property type="entry name" value="alpha-galactosidase from lactobacil brevis"/>
    <property type="match status" value="1"/>
</dbReference>
<comment type="caution">
    <text evidence="10">The sequence shown here is derived from an EMBL/GenBank/DDBJ whole genome shotgun (WGS) entry which is preliminary data.</text>
</comment>
<feature type="binding site" evidence="7">
    <location>
        <position position="511"/>
    </location>
    <ligand>
        <name>substrate</name>
    </ligand>
</feature>
<comment type="catalytic activity">
    <reaction evidence="1 5">
        <text>Hydrolysis of terminal, non-reducing alpha-D-galactose residues in alpha-D-galactosides, including galactose oligosaccharides, galactomannans and galactolipids.</text>
        <dbReference type="EC" id="3.2.1.22"/>
    </reaction>
</comment>
<keyword evidence="4 5" id="KW-0326">Glycosidase</keyword>
<dbReference type="InterPro" id="IPR000111">
    <property type="entry name" value="Glyco_hydro_27/36_CS"/>
</dbReference>
<dbReference type="InterPro" id="IPR038417">
    <property type="entry name" value="Alpga-gal_N_sf"/>
</dbReference>
<feature type="binding site" evidence="7">
    <location>
        <position position="533"/>
    </location>
    <ligand>
        <name>substrate</name>
    </ligand>
</feature>
<feature type="domain" description="Glycosyl hydrolase family 36 C-terminal" evidence="8">
    <location>
        <begin position="637"/>
        <end position="732"/>
    </location>
</feature>
<dbReference type="SUPFAM" id="SSF51445">
    <property type="entry name" value="(Trans)glycosidases"/>
    <property type="match status" value="1"/>
</dbReference>
<dbReference type="Pfam" id="PF16874">
    <property type="entry name" value="Glyco_hydro_36C"/>
    <property type="match status" value="1"/>
</dbReference>
<dbReference type="PANTHER" id="PTHR43053:SF3">
    <property type="entry name" value="ALPHA-GALACTOSIDASE C-RELATED"/>
    <property type="match status" value="1"/>
</dbReference>
<dbReference type="Pfam" id="PF16875">
    <property type="entry name" value="Glyco_hydro_36N"/>
    <property type="match status" value="1"/>
</dbReference>
<evidence type="ECO:0000313" key="10">
    <source>
        <dbReference type="EMBL" id="EPD31128.1"/>
    </source>
</evidence>
<evidence type="ECO:0000256" key="1">
    <source>
        <dbReference type="ARBA" id="ARBA00001255"/>
    </source>
</evidence>
<dbReference type="Gene3D" id="3.20.20.70">
    <property type="entry name" value="Aldolase class I"/>
    <property type="match status" value="1"/>
</dbReference>
<dbReference type="PROSITE" id="PS00512">
    <property type="entry name" value="ALPHA_GALACTOSIDASE"/>
    <property type="match status" value="1"/>
</dbReference>
<feature type="active site" description="Nucleophile" evidence="6">
    <location>
        <position position="466"/>
    </location>
</feature>
<protein>
    <recommendedName>
        <fullName evidence="2 5">Alpha-galactosidase</fullName>
        <ecNumber evidence="2 5">3.2.1.22</ecNumber>
    </recommendedName>
</protein>
<evidence type="ECO:0000256" key="4">
    <source>
        <dbReference type="ARBA" id="ARBA00023295"/>
    </source>
</evidence>
<evidence type="ECO:0000256" key="2">
    <source>
        <dbReference type="ARBA" id="ARBA00012755"/>
    </source>
</evidence>
<dbReference type="InterPro" id="IPR031704">
    <property type="entry name" value="Glyco_hydro_36_N"/>
</dbReference>
<dbReference type="Gene3D" id="2.60.40.1180">
    <property type="entry name" value="Golgi alpha-mannosidase II"/>
    <property type="match status" value="1"/>
</dbReference>
<dbReference type="InterPro" id="IPR002252">
    <property type="entry name" value="Glyco_hydro_36"/>
</dbReference>
<keyword evidence="11" id="KW-1185">Reference proteome</keyword>
<reference evidence="10 11" key="1">
    <citation type="submission" date="2013-05" db="EMBL/GenBank/DDBJ databases">
        <title>The Genome Sequence of Actinomyces europaeus ACS-120-V-COL10B.</title>
        <authorList>
            <consortium name="The Broad Institute Genomics Platform"/>
            <person name="Earl A."/>
            <person name="Ward D."/>
            <person name="Feldgarden M."/>
            <person name="Gevers D."/>
            <person name="Saerens B."/>
            <person name="Vaneechoutte M."/>
            <person name="Walker B."/>
            <person name="Young S."/>
            <person name="Zeng Q."/>
            <person name="Gargeya S."/>
            <person name="Fitzgerald M."/>
            <person name="Haas B."/>
            <person name="Abouelleil A."/>
            <person name="Allen A.W."/>
            <person name="Alvarado L."/>
            <person name="Arachchi H.M."/>
            <person name="Berlin A.M."/>
            <person name="Chapman S.B."/>
            <person name="Gainer-Dewar J."/>
            <person name="Goldberg J."/>
            <person name="Griggs A."/>
            <person name="Gujja S."/>
            <person name="Hansen M."/>
            <person name="Howarth C."/>
            <person name="Imamovic A."/>
            <person name="Ireland A."/>
            <person name="Larimer J."/>
            <person name="McCowan C."/>
            <person name="Murphy C."/>
            <person name="Pearson M."/>
            <person name="Poon T.W."/>
            <person name="Priest M."/>
            <person name="Roberts A."/>
            <person name="Saif S."/>
            <person name="Shea T."/>
            <person name="Sisk P."/>
            <person name="Sykes S."/>
            <person name="Wortman J."/>
            <person name="Nusbaum C."/>
            <person name="Birren B."/>
        </authorList>
    </citation>
    <scope>NUCLEOTIDE SEQUENCE [LARGE SCALE GENOMIC DNA]</scope>
    <source>
        <strain evidence="10 11">ACS-120-V-Col10b</strain>
    </source>
</reference>
<dbReference type="Proteomes" id="UP000014387">
    <property type="component" value="Unassembled WGS sequence"/>
</dbReference>
<evidence type="ECO:0000256" key="3">
    <source>
        <dbReference type="ARBA" id="ARBA00022801"/>
    </source>
</evidence>
<dbReference type="PIRSF" id="PIRSF005536">
    <property type="entry name" value="Agal"/>
    <property type="match status" value="1"/>
</dbReference>
<dbReference type="EMBL" id="AGWN01000001">
    <property type="protein sequence ID" value="EPD31128.1"/>
    <property type="molecule type" value="Genomic_DNA"/>
</dbReference>
<name>A0A9W5VWP2_9ACTO</name>
<dbReference type="CDD" id="cd14791">
    <property type="entry name" value="GH36"/>
    <property type="match status" value="1"/>
</dbReference>